<dbReference type="OrthoDB" id="78475at2157"/>
<dbReference type="NCBIfam" id="TIGR01451">
    <property type="entry name" value="B_ant_repeat"/>
    <property type="match status" value="1"/>
</dbReference>
<dbReference type="KEGG" id="mcub:MCBB_1687"/>
<dbReference type="Gene3D" id="2.160.20.10">
    <property type="entry name" value="Single-stranded right-handed beta-helix, Pectin lyase-like"/>
    <property type="match status" value="1"/>
</dbReference>
<dbReference type="InterPro" id="IPR012334">
    <property type="entry name" value="Pectin_lyas_fold"/>
</dbReference>
<dbReference type="EMBL" id="LT607756">
    <property type="protein sequence ID" value="SCG86242.1"/>
    <property type="molecule type" value="Genomic_DNA"/>
</dbReference>
<evidence type="ECO:0000256" key="7">
    <source>
        <dbReference type="ARBA" id="ARBA00023237"/>
    </source>
</evidence>
<dbReference type="SUPFAM" id="SSF51126">
    <property type="entry name" value="Pectin lyase-like"/>
    <property type="match status" value="1"/>
</dbReference>
<evidence type="ECO:0000313" key="10">
    <source>
        <dbReference type="EMBL" id="SCG86242.1"/>
    </source>
</evidence>
<dbReference type="Proteomes" id="UP000094707">
    <property type="component" value="Chromosome I"/>
</dbReference>
<reference evidence="10 11" key="1">
    <citation type="submission" date="2016-08" db="EMBL/GenBank/DDBJ databases">
        <authorList>
            <person name="Seilhamer J.J."/>
        </authorList>
    </citation>
    <scope>NUCLEOTIDE SEQUENCE [LARGE SCALE GENOMIC DNA]</scope>
    <source>
        <strain evidence="10">Buetzberg</strain>
    </source>
</reference>
<sequence length="602" mass="63277">METKNKHSILKIPLLLLVGVVLFSFGVSAVSAAGTSNNSTIYVSTQGNDTWDGLNATYNGTSGPKKTITNATGTVVANGTVHVAQGTYNETGIIITKNMTIIGETQDNTIINGKQTGTPIFNILTGINVTLINLTLKNSTSINYGGAIVNYGTLIINNCTFYNNTATEGGAICNYFDSNLTVNNSKFTDNIGNVDSGAIVSVGTLTVTNSTFTGNSAPIGGAITTNTILIVTNSAFYNNTAQYGGAILEYGNLTVTNSTFMGNTATINGGAIGHYGVDSTVVLHFNRIVANSPNTSQIHSEYIVMDATLNWWGSNLDPSVYVSKGTGGIVNVTSWLVLNITADPTSILNGVNSTVTVDLLHDNTGTYHDPVNGHVPDGIPVTFTSTNGNLSTTSTTLINGQATILLTANRAGASNINATVDNQTVTQLLTVNPASYLYLNTTSSKSNPTAGETFMLTYKLSNNGPDNATNVTMSFQIPSGLEFVNASVDNGTWTYNPVNRTITWNLTNVAVGDPYLYLTVRALGTGSYTITPTITSETFNQNNDPLTPFSISVQAQNNSNGNTVNAASTTKTVPMQKTGMPIAGLMLAILAVLGGIFTPRKK</sequence>
<keyword evidence="6 8" id="KW-0472">Membrane</keyword>
<dbReference type="InterPro" id="IPR036168">
    <property type="entry name" value="AP2_Mu_C_sf"/>
</dbReference>
<evidence type="ECO:0000256" key="4">
    <source>
        <dbReference type="ARBA" id="ARBA00022525"/>
    </source>
</evidence>
<dbReference type="PANTHER" id="PTHR11319">
    <property type="entry name" value="G PROTEIN-COUPLED RECEPTOR-RELATED"/>
    <property type="match status" value="1"/>
</dbReference>
<keyword evidence="5" id="KW-0732">Signal</keyword>
<evidence type="ECO:0000256" key="1">
    <source>
        <dbReference type="ARBA" id="ARBA00004196"/>
    </source>
</evidence>
<feature type="domain" description="DUF11" evidence="9">
    <location>
        <begin position="439"/>
        <end position="542"/>
    </location>
</feature>
<dbReference type="Gene3D" id="2.60.40.10">
    <property type="entry name" value="Immunoglobulins"/>
    <property type="match status" value="1"/>
</dbReference>
<dbReference type="InterPro" id="IPR003368">
    <property type="entry name" value="POMP_repeat"/>
</dbReference>
<evidence type="ECO:0000256" key="8">
    <source>
        <dbReference type="SAM" id="Phobius"/>
    </source>
</evidence>
<dbReference type="Gene3D" id="2.60.40.1170">
    <property type="entry name" value="Mu homology domain, subdomain B"/>
    <property type="match status" value="1"/>
</dbReference>
<name>A0A1D3L3L7_9EURY</name>
<dbReference type="InterPro" id="IPR008964">
    <property type="entry name" value="Invasin/intimin_cell_adhesion"/>
</dbReference>
<dbReference type="GeneID" id="30412524"/>
<dbReference type="SUPFAM" id="SSF49373">
    <property type="entry name" value="Invasin/intimin cell-adhesion fragments"/>
    <property type="match status" value="1"/>
</dbReference>
<dbReference type="RefSeq" id="WP_071907321.1">
    <property type="nucleotide sequence ID" value="NZ_LT607756.1"/>
</dbReference>
<evidence type="ECO:0000259" key="9">
    <source>
        <dbReference type="Pfam" id="PF01345"/>
    </source>
</evidence>
<keyword evidence="11" id="KW-1185">Reference proteome</keyword>
<dbReference type="InterPro" id="IPR047589">
    <property type="entry name" value="DUF11_rpt"/>
</dbReference>
<evidence type="ECO:0000313" key="11">
    <source>
        <dbReference type="Proteomes" id="UP000094707"/>
    </source>
</evidence>
<keyword evidence="4" id="KW-0964">Secreted</keyword>
<keyword evidence="10" id="KW-0675">Receptor</keyword>
<dbReference type="InterPro" id="IPR013783">
    <property type="entry name" value="Ig-like_fold"/>
</dbReference>
<comment type="subcellular location">
    <subcellularLocation>
        <location evidence="1">Cell envelope</location>
    </subcellularLocation>
    <subcellularLocation>
        <location evidence="2">Cell outer membrane</location>
    </subcellularLocation>
    <subcellularLocation>
        <location evidence="3">Secreted</location>
    </subcellularLocation>
</comment>
<evidence type="ECO:0000256" key="2">
    <source>
        <dbReference type="ARBA" id="ARBA00004442"/>
    </source>
</evidence>
<organism evidence="10 11">
    <name type="scientific">Methanobacterium congolense</name>
    <dbReference type="NCBI Taxonomy" id="118062"/>
    <lineage>
        <taxon>Archaea</taxon>
        <taxon>Methanobacteriati</taxon>
        <taxon>Methanobacteriota</taxon>
        <taxon>Methanomada group</taxon>
        <taxon>Methanobacteria</taxon>
        <taxon>Methanobacteriales</taxon>
        <taxon>Methanobacteriaceae</taxon>
        <taxon>Methanobacterium</taxon>
    </lineage>
</organism>
<gene>
    <name evidence="10" type="primary">grlR</name>
    <name evidence="10" type="ORF">MCBB_1687</name>
</gene>
<evidence type="ECO:0000256" key="6">
    <source>
        <dbReference type="ARBA" id="ARBA00023136"/>
    </source>
</evidence>
<keyword evidence="8" id="KW-1133">Transmembrane helix</keyword>
<proteinExistence type="predicted"/>
<dbReference type="Pfam" id="PF01345">
    <property type="entry name" value="DUF11"/>
    <property type="match status" value="1"/>
</dbReference>
<dbReference type="InterPro" id="IPR001434">
    <property type="entry name" value="OmcB-like_DUF11"/>
</dbReference>
<dbReference type="PANTHER" id="PTHR11319:SF35">
    <property type="entry name" value="OUTER MEMBRANE PROTEIN PMPC-RELATED"/>
    <property type="match status" value="1"/>
</dbReference>
<protein>
    <submittedName>
        <fullName evidence="10">Metabotropic glutamate receptor-like protein R</fullName>
    </submittedName>
</protein>
<dbReference type="GO" id="GO:0005576">
    <property type="term" value="C:extracellular region"/>
    <property type="evidence" value="ECO:0007669"/>
    <property type="project" value="UniProtKB-SubCell"/>
</dbReference>
<evidence type="ECO:0000256" key="5">
    <source>
        <dbReference type="ARBA" id="ARBA00022729"/>
    </source>
</evidence>
<keyword evidence="7" id="KW-0998">Cell outer membrane</keyword>
<accession>A0A1D3L3L7</accession>
<dbReference type="SUPFAM" id="SSF49447">
    <property type="entry name" value="Second domain of Mu2 adaptin subunit (ap50) of ap2 adaptor"/>
    <property type="match status" value="1"/>
</dbReference>
<feature type="transmembrane region" description="Helical" evidence="8">
    <location>
        <begin position="578"/>
        <end position="597"/>
    </location>
</feature>
<evidence type="ECO:0000256" key="3">
    <source>
        <dbReference type="ARBA" id="ARBA00004613"/>
    </source>
</evidence>
<dbReference type="AlphaFoldDB" id="A0A1D3L3L7"/>
<keyword evidence="8" id="KW-0812">Transmembrane</keyword>
<dbReference type="PATRIC" id="fig|129848.4.peg.1727"/>
<dbReference type="Pfam" id="PF02415">
    <property type="entry name" value="Chlam_PMP"/>
    <property type="match status" value="2"/>
</dbReference>
<dbReference type="InterPro" id="IPR011050">
    <property type="entry name" value="Pectin_lyase_fold/virulence"/>
</dbReference>